<dbReference type="AlphaFoldDB" id="A0A7Z0J7Y3"/>
<feature type="region of interest" description="Disordered" evidence="1">
    <location>
        <begin position="152"/>
        <end position="190"/>
    </location>
</feature>
<protein>
    <submittedName>
        <fullName evidence="2">Uncharacterized protein</fullName>
    </submittedName>
</protein>
<keyword evidence="3" id="KW-1185">Reference proteome</keyword>
<accession>A0A7Z0J7Y3</accession>
<evidence type="ECO:0000313" key="3">
    <source>
        <dbReference type="Proteomes" id="UP000537260"/>
    </source>
</evidence>
<feature type="compositionally biased region" description="Low complexity" evidence="1">
    <location>
        <begin position="31"/>
        <end position="40"/>
    </location>
</feature>
<dbReference type="Proteomes" id="UP000537260">
    <property type="component" value="Unassembled WGS sequence"/>
</dbReference>
<comment type="caution">
    <text evidence="2">The sequence shown here is derived from an EMBL/GenBank/DDBJ whole genome shotgun (WGS) entry which is preliminary data.</text>
</comment>
<feature type="compositionally biased region" description="Low complexity" evidence="1">
    <location>
        <begin position="1"/>
        <end position="23"/>
    </location>
</feature>
<organism evidence="2 3">
    <name type="scientific">Glaciibacter psychrotolerans</name>
    <dbReference type="NCBI Taxonomy" id="670054"/>
    <lineage>
        <taxon>Bacteria</taxon>
        <taxon>Bacillati</taxon>
        <taxon>Actinomycetota</taxon>
        <taxon>Actinomycetes</taxon>
        <taxon>Micrococcales</taxon>
        <taxon>Microbacteriaceae</taxon>
        <taxon>Glaciibacter</taxon>
    </lineage>
</organism>
<proteinExistence type="predicted"/>
<evidence type="ECO:0000313" key="2">
    <source>
        <dbReference type="EMBL" id="NYJ21458.1"/>
    </source>
</evidence>
<sequence length="190" mass="19968">MTTTLQAATTEPTSTTPPASAQPATPPQTPAAPTSASAAPVDAQSDATDARRRGPAAEAAARRHQLRDAEATISTQAAQIAAMQRDAIENLIALPEVDLRGDGSHAATLQRAADLWEVLKAEPGQFFDETGALDRIALADFIAMSTEGRDYLTRSNVEVPPSNPAKEALDRQRSSSPRPAAASPWSAAFR</sequence>
<reference evidence="2 3" key="1">
    <citation type="submission" date="2020-07" db="EMBL/GenBank/DDBJ databases">
        <title>Sequencing the genomes of 1000 actinobacteria strains.</title>
        <authorList>
            <person name="Klenk H.-P."/>
        </authorList>
    </citation>
    <scope>NUCLEOTIDE SEQUENCE [LARGE SCALE GENOMIC DNA]</scope>
    <source>
        <strain evidence="2 3">LI1</strain>
    </source>
</reference>
<dbReference type="RefSeq" id="WP_179580052.1">
    <property type="nucleotide sequence ID" value="NZ_JACCFM010000001.1"/>
</dbReference>
<gene>
    <name evidence="2" type="ORF">HNR05_003249</name>
</gene>
<feature type="region of interest" description="Disordered" evidence="1">
    <location>
        <begin position="1"/>
        <end position="67"/>
    </location>
</feature>
<dbReference type="EMBL" id="JACCFM010000001">
    <property type="protein sequence ID" value="NYJ21458.1"/>
    <property type="molecule type" value="Genomic_DNA"/>
</dbReference>
<name>A0A7Z0J7Y3_9MICO</name>
<evidence type="ECO:0000256" key="1">
    <source>
        <dbReference type="SAM" id="MobiDB-lite"/>
    </source>
</evidence>
<feature type="compositionally biased region" description="Low complexity" evidence="1">
    <location>
        <begin position="174"/>
        <end position="190"/>
    </location>
</feature>